<gene>
    <name evidence="1" type="ORF">RIMI_LOCUS565619</name>
</gene>
<keyword evidence="2" id="KW-1185">Reference proteome</keyword>
<sequence>MTLTLDHLNKEIKNCQDKVSSIETQLKDSLPKEEFDSVKTRTKDNVDNFKKETEKRKRQKFIRDTQDYLQKRVYKWQNPFFRPNYRTYRYTDGSSASSSDNERMDYNRSFLGSGRRQNTRKGRGGGANVTETYRHTMNTRSQLRLLEKGLSFCPTYRFNSFQLNIDLERFYRNLRLKAYFHEQTPITSPPLTTPINLKDLGLRLRSNFSSPKNSAPVETFITLINREVSNFCKQVVRGDFTFRSNLPQAEHSALKTLMEDKDIVIKGADKGGEIVVMDYSFY</sequence>
<comment type="caution">
    <text evidence="1">The sequence shown here is derived from an EMBL/GenBank/DDBJ whole genome shotgun (WGS) entry which is preliminary data.</text>
</comment>
<dbReference type="Proteomes" id="UP001176940">
    <property type="component" value="Unassembled WGS sequence"/>
</dbReference>
<protein>
    <submittedName>
        <fullName evidence="1">Uncharacterized protein</fullName>
    </submittedName>
</protein>
<organism evidence="1 2">
    <name type="scientific">Ranitomeya imitator</name>
    <name type="common">mimic poison frog</name>
    <dbReference type="NCBI Taxonomy" id="111125"/>
    <lineage>
        <taxon>Eukaryota</taxon>
        <taxon>Metazoa</taxon>
        <taxon>Chordata</taxon>
        <taxon>Craniata</taxon>
        <taxon>Vertebrata</taxon>
        <taxon>Euteleostomi</taxon>
        <taxon>Amphibia</taxon>
        <taxon>Batrachia</taxon>
        <taxon>Anura</taxon>
        <taxon>Neobatrachia</taxon>
        <taxon>Hyloidea</taxon>
        <taxon>Dendrobatidae</taxon>
        <taxon>Dendrobatinae</taxon>
        <taxon>Ranitomeya</taxon>
    </lineage>
</organism>
<proteinExistence type="predicted"/>
<accession>A0ABN9KT21</accession>
<dbReference type="EMBL" id="CAUEEQ010000681">
    <property type="protein sequence ID" value="CAJ0917624.1"/>
    <property type="molecule type" value="Genomic_DNA"/>
</dbReference>
<evidence type="ECO:0000313" key="2">
    <source>
        <dbReference type="Proteomes" id="UP001176940"/>
    </source>
</evidence>
<reference evidence="1" key="1">
    <citation type="submission" date="2023-07" db="EMBL/GenBank/DDBJ databases">
        <authorList>
            <person name="Stuckert A."/>
        </authorList>
    </citation>
    <scope>NUCLEOTIDE SEQUENCE</scope>
</reference>
<name>A0ABN9KT21_9NEOB</name>
<evidence type="ECO:0000313" key="1">
    <source>
        <dbReference type="EMBL" id="CAJ0917624.1"/>
    </source>
</evidence>